<organism evidence="1 2">
    <name type="scientific">Portunus trituberculatus</name>
    <name type="common">Swimming crab</name>
    <name type="synonym">Neptunus trituberculatus</name>
    <dbReference type="NCBI Taxonomy" id="210409"/>
    <lineage>
        <taxon>Eukaryota</taxon>
        <taxon>Metazoa</taxon>
        <taxon>Ecdysozoa</taxon>
        <taxon>Arthropoda</taxon>
        <taxon>Crustacea</taxon>
        <taxon>Multicrustacea</taxon>
        <taxon>Malacostraca</taxon>
        <taxon>Eumalacostraca</taxon>
        <taxon>Eucarida</taxon>
        <taxon>Decapoda</taxon>
        <taxon>Pleocyemata</taxon>
        <taxon>Brachyura</taxon>
        <taxon>Eubrachyura</taxon>
        <taxon>Portunoidea</taxon>
        <taxon>Portunidae</taxon>
        <taxon>Portuninae</taxon>
        <taxon>Portunus</taxon>
    </lineage>
</organism>
<protein>
    <submittedName>
        <fullName evidence="1">Uncharacterized protein</fullName>
    </submittedName>
</protein>
<dbReference type="EMBL" id="VSRR010141563">
    <property type="protein sequence ID" value="MPD04545.1"/>
    <property type="molecule type" value="Genomic_DNA"/>
</dbReference>
<keyword evidence="2" id="KW-1185">Reference proteome</keyword>
<name>A0A5B7KIX3_PORTR</name>
<accession>A0A5B7KIX3</accession>
<gene>
    <name evidence="1" type="ORF">E2C01_100239</name>
</gene>
<dbReference type="Proteomes" id="UP000324222">
    <property type="component" value="Unassembled WGS sequence"/>
</dbReference>
<proteinExistence type="predicted"/>
<dbReference type="AlphaFoldDB" id="A0A5B7KIX3"/>
<reference evidence="1 2" key="1">
    <citation type="submission" date="2019-05" db="EMBL/GenBank/DDBJ databases">
        <title>Another draft genome of Portunus trituberculatus and its Hox gene families provides insights of decapod evolution.</title>
        <authorList>
            <person name="Jeong J.-H."/>
            <person name="Song I."/>
            <person name="Kim S."/>
            <person name="Choi T."/>
            <person name="Kim D."/>
            <person name="Ryu S."/>
            <person name="Kim W."/>
        </authorList>
    </citation>
    <scope>NUCLEOTIDE SEQUENCE [LARGE SCALE GENOMIC DNA]</scope>
    <source>
        <tissue evidence="1">Muscle</tissue>
    </source>
</reference>
<comment type="caution">
    <text evidence="1">The sequence shown here is derived from an EMBL/GenBank/DDBJ whole genome shotgun (WGS) entry which is preliminary data.</text>
</comment>
<sequence>MSPCLRITCLPPVGRGRRTFRVRIERSCLGLSCH</sequence>
<evidence type="ECO:0000313" key="2">
    <source>
        <dbReference type="Proteomes" id="UP000324222"/>
    </source>
</evidence>
<evidence type="ECO:0000313" key="1">
    <source>
        <dbReference type="EMBL" id="MPD04545.1"/>
    </source>
</evidence>